<dbReference type="Proteomes" id="UP001418222">
    <property type="component" value="Unassembled WGS sequence"/>
</dbReference>
<comment type="caution">
    <text evidence="12">The sequence shown here is derived from an EMBL/GenBank/DDBJ whole genome shotgun (WGS) entry which is preliminary data.</text>
</comment>
<dbReference type="InterPro" id="IPR025525">
    <property type="entry name" value="hAT-like_transposase_RNase-H"/>
</dbReference>
<evidence type="ECO:0000256" key="4">
    <source>
        <dbReference type="ARBA" id="ARBA00022771"/>
    </source>
</evidence>
<dbReference type="PANTHER" id="PTHR46481:SF10">
    <property type="entry name" value="ZINC FINGER BED DOMAIN-CONTAINING PROTEIN 39"/>
    <property type="match status" value="1"/>
</dbReference>
<evidence type="ECO:0000259" key="11">
    <source>
        <dbReference type="PROSITE" id="PS50808"/>
    </source>
</evidence>
<keyword evidence="13" id="KW-1185">Reference proteome</keyword>
<proteinExistence type="predicted"/>
<evidence type="ECO:0000313" key="12">
    <source>
        <dbReference type="EMBL" id="KAK8933908.1"/>
    </source>
</evidence>
<comment type="subcellular location">
    <subcellularLocation>
        <location evidence="1">Nucleus</location>
    </subcellularLocation>
</comment>
<dbReference type="SMART" id="SM00614">
    <property type="entry name" value="ZnF_BED"/>
    <property type="match status" value="2"/>
</dbReference>
<evidence type="ECO:0000256" key="8">
    <source>
        <dbReference type="ARBA" id="ARBA00023163"/>
    </source>
</evidence>
<evidence type="ECO:0000313" key="13">
    <source>
        <dbReference type="Proteomes" id="UP001418222"/>
    </source>
</evidence>
<dbReference type="SUPFAM" id="SSF57667">
    <property type="entry name" value="beta-beta-alpha zinc fingers"/>
    <property type="match status" value="2"/>
</dbReference>
<comment type="subunit">
    <text evidence="2">Homodimer.</text>
</comment>
<protein>
    <recommendedName>
        <fullName evidence="11">BED-type domain-containing protein</fullName>
    </recommendedName>
</protein>
<accession>A0AAP0B9J0</accession>
<evidence type="ECO:0000256" key="5">
    <source>
        <dbReference type="ARBA" id="ARBA00022833"/>
    </source>
</evidence>
<dbReference type="PANTHER" id="PTHR46481">
    <property type="entry name" value="ZINC FINGER BED DOMAIN-CONTAINING PROTEIN 4"/>
    <property type="match status" value="1"/>
</dbReference>
<evidence type="ECO:0000256" key="9">
    <source>
        <dbReference type="ARBA" id="ARBA00023242"/>
    </source>
</evidence>
<organism evidence="12 13">
    <name type="scientific">Platanthera zijinensis</name>
    <dbReference type="NCBI Taxonomy" id="2320716"/>
    <lineage>
        <taxon>Eukaryota</taxon>
        <taxon>Viridiplantae</taxon>
        <taxon>Streptophyta</taxon>
        <taxon>Embryophyta</taxon>
        <taxon>Tracheophyta</taxon>
        <taxon>Spermatophyta</taxon>
        <taxon>Magnoliopsida</taxon>
        <taxon>Liliopsida</taxon>
        <taxon>Asparagales</taxon>
        <taxon>Orchidaceae</taxon>
        <taxon>Orchidoideae</taxon>
        <taxon>Orchideae</taxon>
        <taxon>Orchidinae</taxon>
        <taxon>Platanthera</taxon>
    </lineage>
</organism>
<evidence type="ECO:0000256" key="3">
    <source>
        <dbReference type="ARBA" id="ARBA00022723"/>
    </source>
</evidence>
<evidence type="ECO:0000256" key="6">
    <source>
        <dbReference type="ARBA" id="ARBA00023015"/>
    </source>
</evidence>
<dbReference type="Pfam" id="PF14372">
    <property type="entry name" value="hAT-like_RNase-H"/>
    <property type="match status" value="1"/>
</dbReference>
<dbReference type="InterPro" id="IPR008906">
    <property type="entry name" value="HATC_C_dom"/>
</dbReference>
<keyword evidence="8" id="KW-0804">Transcription</keyword>
<evidence type="ECO:0000256" key="2">
    <source>
        <dbReference type="ARBA" id="ARBA00011738"/>
    </source>
</evidence>
<dbReference type="GO" id="GO:0009791">
    <property type="term" value="P:post-embryonic development"/>
    <property type="evidence" value="ECO:0007669"/>
    <property type="project" value="UniProtKB-ARBA"/>
</dbReference>
<reference evidence="12 13" key="1">
    <citation type="journal article" date="2022" name="Nat. Plants">
        <title>Genomes of leafy and leafless Platanthera orchids illuminate the evolution of mycoheterotrophy.</title>
        <authorList>
            <person name="Li M.H."/>
            <person name="Liu K.W."/>
            <person name="Li Z."/>
            <person name="Lu H.C."/>
            <person name="Ye Q.L."/>
            <person name="Zhang D."/>
            <person name="Wang J.Y."/>
            <person name="Li Y.F."/>
            <person name="Zhong Z.M."/>
            <person name="Liu X."/>
            <person name="Yu X."/>
            <person name="Liu D.K."/>
            <person name="Tu X.D."/>
            <person name="Liu B."/>
            <person name="Hao Y."/>
            <person name="Liao X.Y."/>
            <person name="Jiang Y.T."/>
            <person name="Sun W.H."/>
            <person name="Chen J."/>
            <person name="Chen Y.Q."/>
            <person name="Ai Y."/>
            <person name="Zhai J.W."/>
            <person name="Wu S.S."/>
            <person name="Zhou Z."/>
            <person name="Hsiao Y.Y."/>
            <person name="Wu W.L."/>
            <person name="Chen Y.Y."/>
            <person name="Lin Y.F."/>
            <person name="Hsu J.L."/>
            <person name="Li C.Y."/>
            <person name="Wang Z.W."/>
            <person name="Zhao X."/>
            <person name="Zhong W.Y."/>
            <person name="Ma X.K."/>
            <person name="Ma L."/>
            <person name="Huang J."/>
            <person name="Chen G.Z."/>
            <person name="Huang M.Z."/>
            <person name="Huang L."/>
            <person name="Peng D.H."/>
            <person name="Luo Y.B."/>
            <person name="Zou S.Q."/>
            <person name="Chen S.P."/>
            <person name="Lan S."/>
            <person name="Tsai W.C."/>
            <person name="Van de Peer Y."/>
            <person name="Liu Z.J."/>
        </authorList>
    </citation>
    <scope>NUCLEOTIDE SEQUENCE [LARGE SCALE GENOMIC DNA]</scope>
    <source>
        <strain evidence="12">Lor287</strain>
    </source>
</reference>
<evidence type="ECO:0000256" key="10">
    <source>
        <dbReference type="PROSITE-ProRule" id="PRU00027"/>
    </source>
</evidence>
<feature type="domain" description="BED-type" evidence="11">
    <location>
        <begin position="107"/>
        <end position="163"/>
    </location>
</feature>
<keyword evidence="5" id="KW-0862">Zinc</keyword>
<dbReference type="Pfam" id="PF05699">
    <property type="entry name" value="Dimer_Tnp_hAT"/>
    <property type="match status" value="1"/>
</dbReference>
<keyword evidence="4 10" id="KW-0863">Zinc-finger</keyword>
<keyword evidence="3" id="KW-0479">Metal-binding</keyword>
<gene>
    <name evidence="12" type="ORF">KSP39_PZI015554</name>
</gene>
<dbReference type="GO" id="GO:0003677">
    <property type="term" value="F:DNA binding"/>
    <property type="evidence" value="ECO:0007669"/>
    <property type="project" value="UniProtKB-KW"/>
</dbReference>
<dbReference type="GO" id="GO:0005634">
    <property type="term" value="C:nucleus"/>
    <property type="evidence" value="ECO:0007669"/>
    <property type="project" value="UniProtKB-SubCell"/>
</dbReference>
<dbReference type="InterPro" id="IPR052035">
    <property type="entry name" value="ZnF_BED_domain_contain"/>
</dbReference>
<dbReference type="EMBL" id="JBBWWQ010000013">
    <property type="protein sequence ID" value="KAK8933908.1"/>
    <property type="molecule type" value="Genomic_DNA"/>
</dbReference>
<dbReference type="PROSITE" id="PS50808">
    <property type="entry name" value="ZF_BED"/>
    <property type="match status" value="2"/>
</dbReference>
<feature type="domain" description="BED-type" evidence="11">
    <location>
        <begin position="25"/>
        <end position="81"/>
    </location>
</feature>
<evidence type="ECO:0000256" key="1">
    <source>
        <dbReference type="ARBA" id="ARBA00004123"/>
    </source>
</evidence>
<keyword evidence="9" id="KW-0539">Nucleus</keyword>
<name>A0AAP0B9J0_9ASPA</name>
<keyword evidence="6" id="KW-0805">Transcription regulation</keyword>
<dbReference type="InterPro" id="IPR012337">
    <property type="entry name" value="RNaseH-like_sf"/>
</dbReference>
<dbReference type="InterPro" id="IPR036236">
    <property type="entry name" value="Znf_C2H2_sf"/>
</dbReference>
<dbReference type="SUPFAM" id="SSF53098">
    <property type="entry name" value="Ribonuclease H-like"/>
    <property type="match status" value="1"/>
</dbReference>
<keyword evidence="7" id="KW-0238">DNA-binding</keyword>
<dbReference type="Pfam" id="PF02892">
    <property type="entry name" value="zf-BED"/>
    <property type="match status" value="2"/>
</dbReference>
<sequence>MEGAIIPRAEEELTEYESQKKKRGRSTSIVWEHFDKLKDEVDDVWKTQCKHCKQIYSSAQKNGTSHLKRHMDRCPVIRASGLSFSSMSTPMVNDGHIGYESGIKRSRSISKVWEDFEKLKAERDDILKARCIHCKQVLAGASKHGTSHLKRHLERCPKRRNQDVRQLLLSSEVRSIKQLFSSNETLVDGAPLKKCTLDQNEVLKAISAFILCGKHPVTVVEEFGFRHMMSVACPEFENVSAHAIRREIVSSYLIERDSVKEHLRNSPGRVCLTRENWVSEYRKNEYMCLTAHFIDKEWKLVKKIIRFKALASPLNGTSIAEEIALCLNSWNLDMKMFSITSDNTLYDDDTVNSHKGSLFWEKNPLISDSFSHVRCCCQLLNHIVKSSLNLIDDVLDKIRSGVEHIRKVTSRKKKFYLIAAKDYQLDTKKRLRPDVCCRWNTTYLMLERALYYKSTIQAWGEQDRNFAYYNLSAEEWEKVAMIQKFLAPFYDVEFTFSSTKQPTSNLYFRALWKVHMHLLKAVRGPCSFMTSIATSMQEKFEKYWTKYNLILSCAAVLDPRYKVKLVEFCYTKIYGEKAEEFVNNTVRTLYSLFDEYKPNSMSSSCNLISSGATDTGHDLADDEFEDYEQFLSRKSRPQDEKSQLDLYLEEPGLDLNSDTNVLDYWSNSSMRYPELAVMARDILAMPISAVAPEASFNIGTKIFNPGQISLNPKLIQALVCLSDWIYSGLDKSSDANFPMLHEYGDPSASDEEIDYDDWDIEEGAFS</sequence>
<dbReference type="GO" id="GO:0008270">
    <property type="term" value="F:zinc ion binding"/>
    <property type="evidence" value="ECO:0007669"/>
    <property type="project" value="UniProtKB-KW"/>
</dbReference>
<dbReference type="AlphaFoldDB" id="A0AAP0B9J0"/>
<evidence type="ECO:0000256" key="7">
    <source>
        <dbReference type="ARBA" id="ARBA00023125"/>
    </source>
</evidence>
<dbReference type="GO" id="GO:0046983">
    <property type="term" value="F:protein dimerization activity"/>
    <property type="evidence" value="ECO:0007669"/>
    <property type="project" value="InterPro"/>
</dbReference>
<dbReference type="InterPro" id="IPR003656">
    <property type="entry name" value="Znf_BED"/>
</dbReference>